<protein>
    <submittedName>
        <fullName evidence="1">Uncharacterized protein</fullName>
    </submittedName>
</protein>
<proteinExistence type="predicted"/>
<name>A0A077PXD9_XENBV</name>
<gene>
    <name evidence="1" type="ORF">XBKB1_4210011</name>
</gene>
<dbReference type="RefSeq" id="WP_051876089.1">
    <property type="nucleotide sequence ID" value="NZ_CAWLXS010000404.1"/>
</dbReference>
<dbReference type="Proteomes" id="UP000028493">
    <property type="component" value="Unassembled WGS sequence"/>
</dbReference>
<dbReference type="EMBL" id="CBSZ010000359">
    <property type="protein sequence ID" value="CDH25858.1"/>
    <property type="molecule type" value="Genomic_DNA"/>
</dbReference>
<evidence type="ECO:0000313" key="1">
    <source>
        <dbReference type="EMBL" id="CDH25858.1"/>
    </source>
</evidence>
<comment type="caution">
    <text evidence="1">The sequence shown here is derived from an EMBL/GenBank/DDBJ whole genome shotgun (WGS) entry which is preliminary data.</text>
</comment>
<organism evidence="1">
    <name type="scientific">Xenorhabdus bovienii str. kraussei Becker Underwood</name>
    <dbReference type="NCBI Taxonomy" id="1398204"/>
    <lineage>
        <taxon>Bacteria</taxon>
        <taxon>Pseudomonadati</taxon>
        <taxon>Pseudomonadota</taxon>
        <taxon>Gammaproteobacteria</taxon>
        <taxon>Enterobacterales</taxon>
        <taxon>Morganellaceae</taxon>
        <taxon>Xenorhabdus</taxon>
    </lineage>
</organism>
<accession>A0A077PXD9</accession>
<sequence length="283" mass="31963">MTPENSTEKLLIDIANDNSRLKENKIGLIKETAYPNQDVNYAAGKPCAVCPPPQARPEFVEILIRSLDKRFTVTIYAAHPGTPLNNDDGTPHIEKDKRVTSAAGHMWYKISDGNVNDSYGFAPIESGILGDGRVTKEDTIHYENPRYSRTLEITEEHYNKLKEYGELAKTGSNPDFNLYYNGGMNSCIDFTWKALRSAGLIPEITWNDFTEFNKINKVFKKFDGDVKVDNNIPHIKSIPAPFPDSEINKQYYNKPPKKTLQQILLTQTNSNKADSNETDIKIS</sequence>
<dbReference type="HOGENOM" id="CLU_993772_0_0_6"/>
<reference evidence="1" key="1">
    <citation type="submission" date="2013-07" db="EMBL/GenBank/DDBJ databases">
        <title>Sub-species coevolution in mutualistic symbiosis.</title>
        <authorList>
            <person name="Murfin K."/>
            <person name="Klassen J."/>
            <person name="Lee M."/>
            <person name="Forst S."/>
            <person name="Stock P."/>
            <person name="Goodrich-Blair H."/>
        </authorList>
    </citation>
    <scope>NUCLEOTIDE SEQUENCE [LARGE SCALE GENOMIC DNA]</scope>
    <source>
        <strain evidence="1">Kraussei Becker Underwood</strain>
    </source>
</reference>
<dbReference type="AlphaFoldDB" id="A0A077PXD9"/>